<reference evidence="6" key="1">
    <citation type="journal article" date="2021" name="bioRxiv">
        <title>Unraveling nitrogen, sulfur and carbon metabolic pathways and microbial community transcriptional responses to substrate deprivation and toxicity stresses in a bioreactor mimicking anoxic brackish coastal sediment conditions.</title>
        <authorList>
            <person name="Martins P.D."/>
            <person name="Echeveste M.J."/>
            <person name="Arshad A."/>
            <person name="Kurth J."/>
            <person name="Ouboter H."/>
            <person name="Jetten M.S.M."/>
            <person name="Welte C.U."/>
        </authorList>
    </citation>
    <scope>NUCLEOTIDE SEQUENCE</scope>
    <source>
        <strain evidence="6">MAG_39</strain>
    </source>
</reference>
<comment type="caution">
    <text evidence="6">The sequence shown here is derived from an EMBL/GenBank/DDBJ whole genome shotgun (WGS) entry which is preliminary data.</text>
</comment>
<dbReference type="GO" id="GO:0006629">
    <property type="term" value="P:lipid metabolic process"/>
    <property type="evidence" value="ECO:0007669"/>
    <property type="project" value="UniProtKB-KW"/>
</dbReference>
<keyword evidence="5 6" id="KW-0012">Acyltransferase</keyword>
<keyword evidence="2" id="KW-0444">Lipid biosynthesis</keyword>
<keyword evidence="3 6" id="KW-0808">Transferase</keyword>
<keyword evidence="4" id="KW-0443">Lipid metabolism</keyword>
<dbReference type="InterPro" id="IPR052351">
    <property type="entry name" value="Ornithine_N-alpha-AT"/>
</dbReference>
<organism evidence="6 7">
    <name type="scientific">Candidatus Nitrobium versatile</name>
    <dbReference type="NCBI Taxonomy" id="2884831"/>
    <lineage>
        <taxon>Bacteria</taxon>
        <taxon>Pseudomonadati</taxon>
        <taxon>Nitrospirota</taxon>
        <taxon>Nitrospiria</taxon>
        <taxon>Nitrospirales</taxon>
        <taxon>Nitrospiraceae</taxon>
        <taxon>Candidatus Nitrobium</taxon>
    </lineage>
</organism>
<evidence type="ECO:0000256" key="5">
    <source>
        <dbReference type="ARBA" id="ARBA00023315"/>
    </source>
</evidence>
<dbReference type="InterPro" id="IPR016181">
    <property type="entry name" value="Acyl_CoA_acyltransferase"/>
</dbReference>
<dbReference type="EMBL" id="JAIOIV010000006">
    <property type="protein sequence ID" value="MBZ0154656.1"/>
    <property type="molecule type" value="Genomic_DNA"/>
</dbReference>
<evidence type="ECO:0000256" key="2">
    <source>
        <dbReference type="ARBA" id="ARBA00022516"/>
    </source>
</evidence>
<dbReference type="Proteomes" id="UP000705867">
    <property type="component" value="Unassembled WGS sequence"/>
</dbReference>
<evidence type="ECO:0000256" key="3">
    <source>
        <dbReference type="ARBA" id="ARBA00022679"/>
    </source>
</evidence>
<dbReference type="EC" id="2.3.1.-" evidence="6"/>
<evidence type="ECO:0000256" key="1">
    <source>
        <dbReference type="ARBA" id="ARBA00005189"/>
    </source>
</evidence>
<accession>A0A953JB39</accession>
<proteinExistence type="predicted"/>
<sequence>MYPTQQQSLCIRNGRFTIKIAEKHHELEDAFKLRFAVFNKELKKGLATSYFYGMDRDEFDIYCDHLIVIDTACNRVVGTYRLLPGFVAEHNIGYYSESEFNLSSIRKLEGEKLELGRSCVHREYRSAGVLNLLWAGIAQYVEHHNIHHLFGCASLHTNDPEEVNMVYSYMSLHHHAEKRYAVSPLKKVPGLQLFPLVDRETVSGKMPPLIKGYLRIGAQLCGEPAWDEFFGTTDLFLLLETDQLIARYRRRYFRTAGETACAAS</sequence>
<evidence type="ECO:0000256" key="4">
    <source>
        <dbReference type="ARBA" id="ARBA00023098"/>
    </source>
</evidence>
<dbReference type="AlphaFoldDB" id="A0A953JB39"/>
<dbReference type="Pfam" id="PF13444">
    <property type="entry name" value="Acetyltransf_5"/>
    <property type="match status" value="1"/>
</dbReference>
<protein>
    <submittedName>
        <fullName evidence="6">GNAT family N-acetyltransferase</fullName>
        <ecNumber evidence="6">2.3.1.-</ecNumber>
    </submittedName>
</protein>
<gene>
    <name evidence="6" type="ORF">K8I29_00385</name>
</gene>
<reference evidence="6" key="2">
    <citation type="submission" date="2021-08" db="EMBL/GenBank/DDBJ databases">
        <authorList>
            <person name="Dalcin Martins P."/>
        </authorList>
    </citation>
    <scope>NUCLEOTIDE SEQUENCE</scope>
    <source>
        <strain evidence="6">MAG_39</strain>
    </source>
</reference>
<dbReference type="GO" id="GO:0016746">
    <property type="term" value="F:acyltransferase activity"/>
    <property type="evidence" value="ECO:0007669"/>
    <property type="project" value="UniProtKB-KW"/>
</dbReference>
<evidence type="ECO:0000313" key="6">
    <source>
        <dbReference type="EMBL" id="MBZ0154656.1"/>
    </source>
</evidence>
<dbReference type="SUPFAM" id="SSF55729">
    <property type="entry name" value="Acyl-CoA N-acyltransferases (Nat)"/>
    <property type="match status" value="1"/>
</dbReference>
<name>A0A953JB39_9BACT</name>
<comment type="pathway">
    <text evidence="1">Lipid metabolism.</text>
</comment>
<dbReference type="PANTHER" id="PTHR37323:SF1">
    <property type="entry name" value="L-ORNITHINE N(ALPHA)-ACYLTRANSFERASE"/>
    <property type="match status" value="1"/>
</dbReference>
<dbReference type="PANTHER" id="PTHR37323">
    <property type="entry name" value="GCN5-RELATED N-ACETYLTRANSFERASE"/>
    <property type="match status" value="1"/>
</dbReference>
<evidence type="ECO:0000313" key="7">
    <source>
        <dbReference type="Proteomes" id="UP000705867"/>
    </source>
</evidence>
<dbReference type="Gene3D" id="3.40.630.30">
    <property type="match status" value="1"/>
</dbReference>